<accession>A0A7Z7LV35</accession>
<protein>
    <recommendedName>
        <fullName evidence="4">Lipoprotein</fullName>
    </recommendedName>
</protein>
<keyword evidence="1" id="KW-0732">Signal</keyword>
<feature type="chain" id="PRO_5030832396" description="Lipoprotein" evidence="1">
    <location>
        <begin position="20"/>
        <end position="165"/>
    </location>
</feature>
<sequence>MKKISTAIFISLFFISCSAQNRIISQDFELKEIYIADSISKREISYNSKTMIFEETNVYYKSGQNLQRPSVKFLLRLSQADLDKIDEQYELYKPLLLCEFKIYNNNYINESSIKFLNDSKDNLTKEKCTNNPKINDFRKLQRFIFDIIQSKQEYRKAYYWQFIGA</sequence>
<evidence type="ECO:0008006" key="4">
    <source>
        <dbReference type="Google" id="ProtNLM"/>
    </source>
</evidence>
<name>A0A7Z7LV35_9FLAO</name>
<dbReference type="Proteomes" id="UP000254876">
    <property type="component" value="Unassembled WGS sequence"/>
</dbReference>
<feature type="signal peptide" evidence="1">
    <location>
        <begin position="1"/>
        <end position="19"/>
    </location>
</feature>
<proteinExistence type="predicted"/>
<dbReference type="AlphaFoldDB" id="A0A7Z7LV35"/>
<evidence type="ECO:0000313" key="2">
    <source>
        <dbReference type="EMBL" id="STD00351.1"/>
    </source>
</evidence>
<evidence type="ECO:0000256" key="1">
    <source>
        <dbReference type="SAM" id="SignalP"/>
    </source>
</evidence>
<comment type="caution">
    <text evidence="2">The sequence shown here is derived from an EMBL/GenBank/DDBJ whole genome shotgun (WGS) entry which is preliminary data.</text>
</comment>
<dbReference type="EMBL" id="UFYD01000001">
    <property type="protein sequence ID" value="STD00351.1"/>
    <property type="molecule type" value="Genomic_DNA"/>
</dbReference>
<reference evidence="2 3" key="1">
    <citation type="submission" date="2018-06" db="EMBL/GenBank/DDBJ databases">
        <authorList>
            <consortium name="Pathogen Informatics"/>
            <person name="Doyle S."/>
        </authorList>
    </citation>
    <scope>NUCLEOTIDE SEQUENCE [LARGE SCALE GENOMIC DNA]</scope>
    <source>
        <strain evidence="2 3">NCTC10588</strain>
    </source>
</reference>
<evidence type="ECO:0000313" key="3">
    <source>
        <dbReference type="Proteomes" id="UP000254876"/>
    </source>
</evidence>
<organism evidence="2 3">
    <name type="scientific">Elizabethkingia anophelis</name>
    <dbReference type="NCBI Taxonomy" id="1117645"/>
    <lineage>
        <taxon>Bacteria</taxon>
        <taxon>Pseudomonadati</taxon>
        <taxon>Bacteroidota</taxon>
        <taxon>Flavobacteriia</taxon>
        <taxon>Flavobacteriales</taxon>
        <taxon>Weeksellaceae</taxon>
        <taxon>Elizabethkingia</taxon>
    </lineage>
</organism>
<gene>
    <name evidence="2" type="ORF">NCTC10588_01467</name>
</gene>
<dbReference type="PROSITE" id="PS51257">
    <property type="entry name" value="PROKAR_LIPOPROTEIN"/>
    <property type="match status" value="1"/>
</dbReference>
<dbReference type="RefSeq" id="WP_059330647.1">
    <property type="nucleotide sequence ID" value="NZ_CP016370.1"/>
</dbReference>